<dbReference type="AlphaFoldDB" id="A0A8C0ZSX2"/>
<name>A0A8C0ZSX2_CASCN</name>
<proteinExistence type="predicted"/>
<dbReference type="GO" id="GO:0005854">
    <property type="term" value="C:nascent polypeptide-associated complex"/>
    <property type="evidence" value="ECO:0007669"/>
    <property type="project" value="InterPro"/>
</dbReference>
<dbReference type="InterPro" id="IPR038187">
    <property type="entry name" value="NAC_A/B_dom_sf"/>
</dbReference>
<evidence type="ECO:0000259" key="2">
    <source>
        <dbReference type="SMART" id="SM01407"/>
    </source>
</evidence>
<dbReference type="Gene3D" id="2.20.70.30">
    <property type="entry name" value="Nascent polypeptide-associated complex domain"/>
    <property type="match status" value="1"/>
</dbReference>
<dbReference type="SMART" id="SM01407">
    <property type="entry name" value="NAC"/>
    <property type="match status" value="1"/>
</dbReference>
<organism evidence="3">
    <name type="scientific">Castor canadensis</name>
    <name type="common">American beaver</name>
    <dbReference type="NCBI Taxonomy" id="51338"/>
    <lineage>
        <taxon>Eukaryota</taxon>
        <taxon>Metazoa</taxon>
        <taxon>Chordata</taxon>
        <taxon>Craniata</taxon>
        <taxon>Vertebrata</taxon>
        <taxon>Euteleostomi</taxon>
        <taxon>Mammalia</taxon>
        <taxon>Eutheria</taxon>
        <taxon>Euarchontoglires</taxon>
        <taxon>Glires</taxon>
        <taxon>Rodentia</taxon>
        <taxon>Castorimorpha</taxon>
        <taxon>Castoridae</taxon>
        <taxon>Castor</taxon>
    </lineage>
</organism>
<evidence type="ECO:0000313" key="3">
    <source>
        <dbReference type="Ensembl" id="ENSCCNP00000015895.1"/>
    </source>
</evidence>
<dbReference type="InterPro" id="IPR016641">
    <property type="entry name" value="EGD2/NACA0like"/>
</dbReference>
<dbReference type="Pfam" id="PF01849">
    <property type="entry name" value="NAC"/>
    <property type="match status" value="1"/>
</dbReference>
<accession>A0A8C0ZSX2</accession>
<protein>
    <recommendedName>
        <fullName evidence="2">NAC-A/B domain-containing protein</fullName>
    </recommendedName>
</protein>
<dbReference type="CDD" id="cd22054">
    <property type="entry name" value="NAC_NACA"/>
    <property type="match status" value="1"/>
</dbReference>
<sequence>MSPGRDSAETEFRSGSNCEEYNSSSHSATILAPCSQPRSGTESSRDESAAEPQEQDSTQAATRQAQLVAAAEINEEPKTQKAMSKLGLQWVASVSVTIRKSKNILFVIAKPDGYKSPTSDTYAGGKPGLRIMKRRKHD</sequence>
<dbReference type="InterPro" id="IPR002715">
    <property type="entry name" value="Nas_poly-pep-assoc_cplx_dom"/>
</dbReference>
<reference evidence="3" key="1">
    <citation type="submission" date="2023-09" db="UniProtKB">
        <authorList>
            <consortium name="Ensembl"/>
        </authorList>
    </citation>
    <scope>IDENTIFICATION</scope>
</reference>
<dbReference type="Ensembl" id="ENSCCNT00000020752.1">
    <property type="protein sequence ID" value="ENSCCNP00000015895.1"/>
    <property type="gene ID" value="ENSCCNG00000016264.1"/>
</dbReference>
<evidence type="ECO:0000256" key="1">
    <source>
        <dbReference type="SAM" id="MobiDB-lite"/>
    </source>
</evidence>
<dbReference type="PANTHER" id="PTHR21713">
    <property type="entry name" value="NASCENT POLYPEPTIDE ASSOCIATED COMPLEX ALPHA SUBUNIT-RELATED"/>
    <property type="match status" value="1"/>
</dbReference>
<feature type="compositionally biased region" description="Polar residues" evidence="1">
    <location>
        <begin position="13"/>
        <end position="28"/>
    </location>
</feature>
<feature type="region of interest" description="Disordered" evidence="1">
    <location>
        <begin position="1"/>
        <end position="64"/>
    </location>
</feature>
<feature type="compositionally biased region" description="Basic and acidic residues" evidence="1">
    <location>
        <begin position="1"/>
        <end position="12"/>
    </location>
</feature>
<feature type="domain" description="NAC-A/B" evidence="2">
    <location>
        <begin position="76"/>
        <end position="130"/>
    </location>
</feature>